<evidence type="ECO:0000313" key="3">
    <source>
        <dbReference type="Proteomes" id="UP000007259"/>
    </source>
</evidence>
<dbReference type="Proteomes" id="UP000007259">
    <property type="component" value="Unassembled WGS sequence"/>
</dbReference>
<comment type="caution">
    <text evidence="2">The sequence shown here is derived from an EMBL/GenBank/DDBJ whole genome shotgun (WGS) entry which is preliminary data.</text>
</comment>
<organism evidence="2 3">
    <name type="scientific">Leishmania mexicana (strain MHOM/GT/2001/U1103)</name>
    <dbReference type="NCBI Taxonomy" id="929439"/>
    <lineage>
        <taxon>Eukaryota</taxon>
        <taxon>Discoba</taxon>
        <taxon>Euglenozoa</taxon>
        <taxon>Kinetoplastea</taxon>
        <taxon>Metakinetoplastina</taxon>
        <taxon>Trypanosomatida</taxon>
        <taxon>Trypanosomatidae</taxon>
        <taxon>Leishmaniinae</taxon>
        <taxon>Leishmania</taxon>
    </lineage>
</organism>
<proteinExistence type="predicted"/>
<dbReference type="KEGG" id="lmi:LmxM_33_1720a_1"/>
<dbReference type="Pfam" id="PF07344">
    <property type="entry name" value="Amastin"/>
    <property type="match status" value="1"/>
</dbReference>
<protein>
    <recommendedName>
        <fullName evidence="4">Amastin-like surface protein</fullName>
    </recommendedName>
</protein>
<evidence type="ECO:0008006" key="4">
    <source>
        <dbReference type="Google" id="ProtNLM"/>
    </source>
</evidence>
<reference evidence="2 3" key="1">
    <citation type="journal article" date="2011" name="Genome Res.">
        <title>Chromosome and gene copy number variation allow major structural change between species and strains of Leishmania.</title>
        <authorList>
            <person name="Rogers M.B."/>
            <person name="Hilley J.D."/>
            <person name="Dickens N.J."/>
            <person name="Wilkes J."/>
            <person name="Bates P.A."/>
            <person name="Depledge D.P."/>
            <person name="Harris D."/>
            <person name="Her Y."/>
            <person name="Herzyk P."/>
            <person name="Imamura H."/>
            <person name="Otto T.D."/>
            <person name="Sanders M."/>
            <person name="Seeger K."/>
            <person name="Dujardin J.C."/>
            <person name="Berriman M."/>
            <person name="Smith D.F."/>
            <person name="Hertz-Fowler C."/>
            <person name="Mottram J.C."/>
        </authorList>
    </citation>
    <scope>NUCLEOTIDE SEQUENCE [LARGE SCALE GENOMIC DNA]</scope>
    <source>
        <strain evidence="2 3">MHOM/GT/2001/U1103</strain>
    </source>
</reference>
<feature type="transmembrane region" description="Helical" evidence="1">
    <location>
        <begin position="21"/>
        <end position="43"/>
    </location>
</feature>
<keyword evidence="1" id="KW-1133">Transmembrane helix</keyword>
<dbReference type="EMBL" id="CADB01000003">
    <property type="protein sequence ID" value="CBZ40913.1"/>
    <property type="molecule type" value="Genomic_DNA"/>
</dbReference>
<feature type="transmembrane region" description="Helical" evidence="1">
    <location>
        <begin position="125"/>
        <end position="145"/>
    </location>
</feature>
<dbReference type="RefSeq" id="XP_003886608.1">
    <property type="nucleotide sequence ID" value="XM_003886559.1"/>
</dbReference>
<evidence type="ECO:0000256" key="1">
    <source>
        <dbReference type="SAM" id="Phobius"/>
    </source>
</evidence>
<name>E8NHE0_LEIMU</name>
<gene>
    <name evidence="2" type="ORF">LmxM_33_1720a_1</name>
</gene>
<keyword evidence="1" id="KW-0812">Transmembrane</keyword>
<dbReference type="PANTHER" id="PTHR33297">
    <property type="entry name" value="AMASTIN-LIKE SURFACE PROTEIN-LIKE PROTEIN-RELATED"/>
    <property type="match status" value="1"/>
</dbReference>
<dbReference type="PANTHER" id="PTHR33297:SF4">
    <property type="entry name" value="AMASTIN"/>
    <property type="match status" value="1"/>
</dbReference>
<sequence length="209" mass="23314">MALFQDPSSRWCLLAPMTYSVLLLVYVILQFIAFFFVLVATPIEVLVERNPLLGGVLACFTLWGYKLRCHSLDYVFTIDQEFSDCPVVIHRFRAAQAFAIISIFVYGAAFILGSILLYGCSFLRWVCLALNIVGIATLCVVWAAMAVTYNKEEGRFCPAIKDDGTYAAGFVLFVIAWILDIINTFMLLLPCTVPATKPPEKVESPTAEE</sequence>
<feature type="transmembrane region" description="Helical" evidence="1">
    <location>
        <begin position="165"/>
        <end position="189"/>
    </location>
</feature>
<dbReference type="GeneID" id="13454574"/>
<dbReference type="AlphaFoldDB" id="E8NHE0"/>
<keyword evidence="1" id="KW-0472">Membrane</keyword>
<dbReference type="VEuPathDB" id="TriTrypDB:LmxM.33.1720a"/>
<feature type="transmembrane region" description="Helical" evidence="1">
    <location>
        <begin position="97"/>
        <end position="118"/>
    </location>
</feature>
<keyword evidence="3" id="KW-1185">Reference proteome</keyword>
<dbReference type="PhylomeDB" id="E8NHE0"/>
<dbReference type="OrthoDB" id="267567at2759"/>
<accession>E8NHE0</accession>
<evidence type="ECO:0000313" key="2">
    <source>
        <dbReference type="EMBL" id="CBZ40913.1"/>
    </source>
</evidence>
<dbReference type="InterPro" id="IPR009944">
    <property type="entry name" value="Amastin"/>
</dbReference>